<reference evidence="2" key="1">
    <citation type="journal article" date="2023" name="G3 (Bethesda)">
        <title>A reference genome for the long-term kleptoplast-retaining sea slug Elysia crispata morphotype clarki.</title>
        <authorList>
            <person name="Eastman K.E."/>
            <person name="Pendleton A.L."/>
            <person name="Shaikh M.A."/>
            <person name="Suttiyut T."/>
            <person name="Ogas R."/>
            <person name="Tomko P."/>
            <person name="Gavelis G."/>
            <person name="Widhalm J.R."/>
            <person name="Wisecaver J.H."/>
        </authorList>
    </citation>
    <scope>NUCLEOTIDE SEQUENCE</scope>
    <source>
        <strain evidence="2">ECLA1</strain>
    </source>
</reference>
<gene>
    <name evidence="2" type="ORF">RRG08_055200</name>
</gene>
<dbReference type="AlphaFoldDB" id="A0AAE0YVX1"/>
<dbReference type="PROSITE" id="PS50804">
    <property type="entry name" value="SCAN_BOX"/>
    <property type="match status" value="1"/>
</dbReference>
<proteinExistence type="predicted"/>
<evidence type="ECO:0000259" key="1">
    <source>
        <dbReference type="PROSITE" id="PS50804"/>
    </source>
</evidence>
<comment type="caution">
    <text evidence="2">The sequence shown here is derived from an EMBL/GenBank/DDBJ whole genome shotgun (WGS) entry which is preliminary data.</text>
</comment>
<organism evidence="2 3">
    <name type="scientific">Elysia crispata</name>
    <name type="common">lettuce slug</name>
    <dbReference type="NCBI Taxonomy" id="231223"/>
    <lineage>
        <taxon>Eukaryota</taxon>
        <taxon>Metazoa</taxon>
        <taxon>Spiralia</taxon>
        <taxon>Lophotrochozoa</taxon>
        <taxon>Mollusca</taxon>
        <taxon>Gastropoda</taxon>
        <taxon>Heterobranchia</taxon>
        <taxon>Euthyneura</taxon>
        <taxon>Panpulmonata</taxon>
        <taxon>Sacoglossa</taxon>
        <taxon>Placobranchoidea</taxon>
        <taxon>Plakobranchidae</taxon>
        <taxon>Elysia</taxon>
    </lineage>
</organism>
<keyword evidence="3" id="KW-1185">Reference proteome</keyword>
<evidence type="ECO:0000313" key="3">
    <source>
        <dbReference type="Proteomes" id="UP001283361"/>
    </source>
</evidence>
<accession>A0AAE0YVX1</accession>
<dbReference type="SUPFAM" id="SSF47353">
    <property type="entry name" value="Retrovirus capsid dimerization domain-like"/>
    <property type="match status" value="1"/>
</dbReference>
<dbReference type="Proteomes" id="UP001283361">
    <property type="component" value="Unassembled WGS sequence"/>
</dbReference>
<dbReference type="PANTHER" id="PTHR46888">
    <property type="entry name" value="ZINC KNUCKLE DOMAINCONTAINING PROTEIN-RELATED"/>
    <property type="match status" value="1"/>
</dbReference>
<name>A0AAE0YVX1_9GAST</name>
<dbReference type="InterPro" id="IPR038269">
    <property type="entry name" value="SCAN_sf"/>
</dbReference>
<protein>
    <recommendedName>
        <fullName evidence="1">SCAN box domain-containing protein</fullName>
    </recommendedName>
</protein>
<dbReference type="PANTHER" id="PTHR46888:SF1">
    <property type="entry name" value="RIBONUCLEASE H"/>
    <property type="match status" value="1"/>
</dbReference>
<dbReference type="EMBL" id="JAWDGP010005280">
    <property type="protein sequence ID" value="KAK3758269.1"/>
    <property type="molecule type" value="Genomic_DNA"/>
</dbReference>
<sequence>MYCRKAKLRLPLKSILEEYKCGKARLLSMLEDSEDPIVKTVQPTIKTGRKWKVVEAVSQAKECLKIKESVRGVLSSFRERRPDRQRFRTCSPEKGENPSMFIVRLKTYLELWMKVAEAPQTYEVLRDLFVKEQFLDSSPAHLSTYLRESRLADLQETAERPSEARHYS</sequence>
<evidence type="ECO:0000313" key="2">
    <source>
        <dbReference type="EMBL" id="KAK3758269.1"/>
    </source>
</evidence>
<dbReference type="Gene3D" id="1.10.4020.10">
    <property type="entry name" value="DNA breaking-rejoining enzymes"/>
    <property type="match status" value="1"/>
</dbReference>
<feature type="domain" description="SCAN box" evidence="1">
    <location>
        <begin position="84"/>
        <end position="158"/>
    </location>
</feature>
<dbReference type="InterPro" id="IPR003309">
    <property type="entry name" value="SCAN_dom"/>
</dbReference>